<protein>
    <submittedName>
        <fullName evidence="1">Uncharacterized protein</fullName>
    </submittedName>
</protein>
<evidence type="ECO:0000313" key="1">
    <source>
        <dbReference type="EMBL" id="MCD7447669.1"/>
    </source>
</evidence>
<keyword evidence="2" id="KW-1185">Reference proteome</keyword>
<dbReference type="EMBL" id="JACEIK010000042">
    <property type="protein sequence ID" value="MCD7447669.1"/>
    <property type="molecule type" value="Genomic_DNA"/>
</dbReference>
<gene>
    <name evidence="1" type="ORF">HAX54_032862</name>
</gene>
<sequence>MWGFPMFAGDCANGHRKSHSGYNSEQKSDLTDSYSQMILQLQDVYDPTKINVKIKIVSGSPHGAVAA</sequence>
<evidence type="ECO:0000313" key="2">
    <source>
        <dbReference type="Proteomes" id="UP000823775"/>
    </source>
</evidence>
<dbReference type="Proteomes" id="UP000823775">
    <property type="component" value="Unassembled WGS sequence"/>
</dbReference>
<name>A0ABS8RPW9_DATST</name>
<reference evidence="1 2" key="1">
    <citation type="journal article" date="2021" name="BMC Genomics">
        <title>Datura genome reveals duplications of psychoactive alkaloid biosynthetic genes and high mutation rate following tissue culture.</title>
        <authorList>
            <person name="Rajewski A."/>
            <person name="Carter-House D."/>
            <person name="Stajich J."/>
            <person name="Litt A."/>
        </authorList>
    </citation>
    <scope>NUCLEOTIDE SEQUENCE [LARGE SCALE GENOMIC DNA]</scope>
    <source>
        <strain evidence="1">AR-01</strain>
    </source>
</reference>
<proteinExistence type="predicted"/>
<organism evidence="1 2">
    <name type="scientific">Datura stramonium</name>
    <name type="common">Jimsonweed</name>
    <name type="synonym">Common thornapple</name>
    <dbReference type="NCBI Taxonomy" id="4076"/>
    <lineage>
        <taxon>Eukaryota</taxon>
        <taxon>Viridiplantae</taxon>
        <taxon>Streptophyta</taxon>
        <taxon>Embryophyta</taxon>
        <taxon>Tracheophyta</taxon>
        <taxon>Spermatophyta</taxon>
        <taxon>Magnoliopsida</taxon>
        <taxon>eudicotyledons</taxon>
        <taxon>Gunneridae</taxon>
        <taxon>Pentapetalae</taxon>
        <taxon>asterids</taxon>
        <taxon>lamiids</taxon>
        <taxon>Solanales</taxon>
        <taxon>Solanaceae</taxon>
        <taxon>Solanoideae</taxon>
        <taxon>Datureae</taxon>
        <taxon>Datura</taxon>
    </lineage>
</organism>
<comment type="caution">
    <text evidence="1">The sequence shown here is derived from an EMBL/GenBank/DDBJ whole genome shotgun (WGS) entry which is preliminary data.</text>
</comment>
<accession>A0ABS8RPW9</accession>